<dbReference type="Proteomes" id="UP000765507">
    <property type="component" value="Unassembled WGS sequence"/>
</dbReference>
<dbReference type="InterPro" id="IPR039008">
    <property type="entry name" value="IF_rod_dom"/>
</dbReference>
<dbReference type="InterPro" id="IPR018039">
    <property type="entry name" value="IF_conserved"/>
</dbReference>
<dbReference type="Gene3D" id="1.20.5.1160">
    <property type="entry name" value="Vasodilator-stimulated phosphoprotein"/>
    <property type="match status" value="1"/>
</dbReference>
<gene>
    <name evidence="12" type="primary">KRT20</name>
    <name evidence="12" type="ORF">G0U57_004838</name>
</gene>
<dbReference type="FunFam" id="1.20.5.1160:FF:000002">
    <property type="entry name" value="Type I keratin 10"/>
    <property type="match status" value="1"/>
</dbReference>
<dbReference type="PANTHER" id="PTHR23239:SF167">
    <property type="entry name" value="KERATIN, TYPE I CYTOSKELETAL 20"/>
    <property type="match status" value="1"/>
</dbReference>
<organism evidence="12 13">
    <name type="scientific">Chelydra serpentina</name>
    <name type="common">Snapping turtle</name>
    <name type="synonym">Testudo serpentina</name>
    <dbReference type="NCBI Taxonomy" id="8475"/>
    <lineage>
        <taxon>Eukaryota</taxon>
        <taxon>Metazoa</taxon>
        <taxon>Chordata</taxon>
        <taxon>Craniata</taxon>
        <taxon>Vertebrata</taxon>
        <taxon>Euteleostomi</taxon>
        <taxon>Archelosauria</taxon>
        <taxon>Testudinata</taxon>
        <taxon>Testudines</taxon>
        <taxon>Cryptodira</taxon>
        <taxon>Durocryptodira</taxon>
        <taxon>Americhelydia</taxon>
        <taxon>Chelydroidea</taxon>
        <taxon>Chelydridae</taxon>
        <taxon>Chelydra</taxon>
    </lineage>
</organism>
<dbReference type="SUPFAM" id="SSF64593">
    <property type="entry name" value="Intermediate filament protein, coiled coil region"/>
    <property type="match status" value="2"/>
</dbReference>
<feature type="non-terminal residue" evidence="12">
    <location>
        <position position="457"/>
    </location>
</feature>
<dbReference type="EMBL" id="JAHGAV010000164">
    <property type="protein sequence ID" value="KAG6929797.1"/>
    <property type="molecule type" value="Genomic_DNA"/>
</dbReference>
<dbReference type="Pfam" id="PF00038">
    <property type="entry name" value="Filament"/>
    <property type="match status" value="1"/>
</dbReference>
<proteinExistence type="inferred from homology"/>
<dbReference type="InterPro" id="IPR002957">
    <property type="entry name" value="Keratin_I"/>
</dbReference>
<keyword evidence="2 9" id="KW-0403">Intermediate filament</keyword>
<dbReference type="SMART" id="SM01391">
    <property type="entry name" value="Filament"/>
    <property type="match status" value="1"/>
</dbReference>
<sequence>SESCGALAISLKQKSPMSLSSRSYLTGTSSTFQPAAPSLSGSTYRKTAIRKYQAPSVYGGAGGYGTRISTGTNYGGGFGGGFGSGFQPNTSGNDILLAGNEKLTMQNLNDRLASYLEKVHFLEKANSQLEKQIREWYANSSSTTKHDHSPYFKTIEDLQNKIGAAHLENARLVLQIDNAKLAYDDFRMKYENELAIKQNVENDLAGLLRVLDDLTLSKADSELQIEGLTEELTFLKKNHEEEVGELRKQLGGTVNVEVDAAPSIDLAKIMENMRQQYDSMSEKNRQEAKDRFDKQTEEVNREVAINIEQLQTKNTEITDLRRTFQGLEIELQSQLSTKKALEETLAETEALYGSRLAQIQAAIGNVEAQLMQLRADMESQSTEYSTLLDIKTRLEMEIATYRRLLEGEDSRHFQSEISNIQESEREINKIRKIKTVVEEVIDGKVVSSQTEETEEKI</sequence>
<feature type="coiled-coil region" evidence="10">
    <location>
        <begin position="270"/>
        <end position="383"/>
    </location>
</feature>
<feature type="coiled-coil region" evidence="10">
    <location>
        <begin position="105"/>
        <end position="139"/>
    </location>
</feature>
<dbReference type="GO" id="GO:0030855">
    <property type="term" value="P:epithelial cell differentiation"/>
    <property type="evidence" value="ECO:0007669"/>
    <property type="project" value="TreeGrafter"/>
</dbReference>
<dbReference type="PRINTS" id="PR01248">
    <property type="entry name" value="TYPE1KERATIN"/>
</dbReference>
<evidence type="ECO:0000259" key="11">
    <source>
        <dbReference type="PROSITE" id="PS51842"/>
    </source>
</evidence>
<reference evidence="12 13" key="1">
    <citation type="journal article" date="2020" name="G3 (Bethesda)">
        <title>Draft Genome of the Common Snapping Turtle, Chelydra serpentina, a Model for Phenotypic Plasticity in Reptiles.</title>
        <authorList>
            <person name="Das D."/>
            <person name="Singh S.K."/>
            <person name="Bierstedt J."/>
            <person name="Erickson A."/>
            <person name="Galli G.L.J."/>
            <person name="Crossley D.A. 2nd"/>
            <person name="Rhen T."/>
        </authorList>
    </citation>
    <scope>NUCLEOTIDE SEQUENCE [LARGE SCALE GENOMIC DNA]</scope>
    <source>
        <strain evidence="12">KW</strain>
    </source>
</reference>
<dbReference type="PANTHER" id="PTHR23239">
    <property type="entry name" value="INTERMEDIATE FILAMENT"/>
    <property type="match status" value="1"/>
</dbReference>
<evidence type="ECO:0000256" key="5">
    <source>
        <dbReference type="ARBA" id="ARBA00038712"/>
    </source>
</evidence>
<dbReference type="GO" id="GO:0005882">
    <property type="term" value="C:intermediate filament"/>
    <property type="evidence" value="ECO:0007669"/>
    <property type="project" value="UniProtKB-KW"/>
</dbReference>
<evidence type="ECO:0000256" key="8">
    <source>
        <dbReference type="ARBA" id="ARBA00042487"/>
    </source>
</evidence>
<dbReference type="PROSITE" id="PS00226">
    <property type="entry name" value="IF_ROD_1"/>
    <property type="match status" value="1"/>
</dbReference>
<dbReference type="FunFam" id="1.20.5.500:FF:000001">
    <property type="entry name" value="Type II keratin 23"/>
    <property type="match status" value="1"/>
</dbReference>
<evidence type="ECO:0000256" key="3">
    <source>
        <dbReference type="ARBA" id="ARBA00023054"/>
    </source>
</evidence>
<evidence type="ECO:0000256" key="1">
    <source>
        <dbReference type="ARBA" id="ARBA00022744"/>
    </source>
</evidence>
<name>A0A8T1SM71_CHESE</name>
<dbReference type="GO" id="GO:0045109">
    <property type="term" value="P:intermediate filament organization"/>
    <property type="evidence" value="ECO:0007669"/>
    <property type="project" value="TreeGrafter"/>
</dbReference>
<comment type="subunit">
    <text evidence="5">Heterotetramer of two type I and two type II keratins. Associates with KRT8.</text>
</comment>
<comment type="function">
    <text evidence="4">Plays a significant role in maintaining keratin filament organization in intestinal epithelia. When phosphorylated, plays a role in the secretion of mucin in the small intestine.</text>
</comment>
<feature type="coiled-coil region" evidence="10">
    <location>
        <begin position="211"/>
        <end position="245"/>
    </location>
</feature>
<evidence type="ECO:0000313" key="12">
    <source>
        <dbReference type="EMBL" id="KAG6929797.1"/>
    </source>
</evidence>
<dbReference type="Gene3D" id="1.20.5.170">
    <property type="match status" value="1"/>
</dbReference>
<feature type="domain" description="IF rod" evidence="11">
    <location>
        <begin position="101"/>
        <end position="412"/>
    </location>
</feature>
<comment type="similarity">
    <text evidence="9">Belongs to the intermediate filament family.</text>
</comment>
<keyword evidence="3 10" id="KW-0175">Coiled coil</keyword>
<dbReference type="AlphaFoldDB" id="A0A8T1SM71"/>
<protein>
    <recommendedName>
        <fullName evidence="6">Keratin, type I cytoskeletal 20</fullName>
    </recommendedName>
    <alternativeName>
        <fullName evidence="7">Cytokeratin-20</fullName>
    </alternativeName>
    <alternativeName>
        <fullName evidence="8">Keratin-20</fullName>
    </alternativeName>
</protein>
<evidence type="ECO:0000256" key="2">
    <source>
        <dbReference type="ARBA" id="ARBA00022754"/>
    </source>
</evidence>
<evidence type="ECO:0000256" key="7">
    <source>
        <dbReference type="ARBA" id="ARBA00041717"/>
    </source>
</evidence>
<dbReference type="OrthoDB" id="2441647at2759"/>
<dbReference type="Gene3D" id="1.20.5.500">
    <property type="entry name" value="Single helix bin"/>
    <property type="match status" value="1"/>
</dbReference>
<evidence type="ECO:0000256" key="10">
    <source>
        <dbReference type="SAM" id="Coils"/>
    </source>
</evidence>
<evidence type="ECO:0000256" key="4">
    <source>
        <dbReference type="ARBA" id="ARBA00037685"/>
    </source>
</evidence>
<dbReference type="FunFam" id="1.20.5.170:FF:000002">
    <property type="entry name" value="Type I keratin KA11"/>
    <property type="match status" value="1"/>
</dbReference>
<evidence type="ECO:0000256" key="6">
    <source>
        <dbReference type="ARBA" id="ARBA00040318"/>
    </source>
</evidence>
<accession>A0A8T1SM71</accession>
<dbReference type="GO" id="GO:0005198">
    <property type="term" value="F:structural molecule activity"/>
    <property type="evidence" value="ECO:0007669"/>
    <property type="project" value="InterPro"/>
</dbReference>
<dbReference type="PROSITE" id="PS51842">
    <property type="entry name" value="IF_ROD_2"/>
    <property type="match status" value="1"/>
</dbReference>
<keyword evidence="13" id="KW-1185">Reference proteome</keyword>
<evidence type="ECO:0000256" key="9">
    <source>
        <dbReference type="RuleBase" id="RU000685"/>
    </source>
</evidence>
<comment type="caution">
    <text evidence="12">The sequence shown here is derived from an EMBL/GenBank/DDBJ whole genome shotgun (WGS) entry which is preliminary data.</text>
</comment>
<keyword evidence="1 12" id="KW-0416">Keratin</keyword>
<evidence type="ECO:0000313" key="13">
    <source>
        <dbReference type="Proteomes" id="UP000765507"/>
    </source>
</evidence>